<evidence type="ECO:0000256" key="1">
    <source>
        <dbReference type="ARBA" id="ARBA00004123"/>
    </source>
</evidence>
<feature type="region of interest" description="Disordered" evidence="4">
    <location>
        <begin position="164"/>
        <end position="198"/>
    </location>
</feature>
<evidence type="ECO:0000256" key="4">
    <source>
        <dbReference type="SAM" id="MobiDB-lite"/>
    </source>
</evidence>
<feature type="region of interest" description="Disordered" evidence="4">
    <location>
        <begin position="366"/>
        <end position="386"/>
    </location>
</feature>
<evidence type="ECO:0000313" key="7">
    <source>
        <dbReference type="Proteomes" id="UP000799302"/>
    </source>
</evidence>
<dbReference type="GO" id="GO:0005634">
    <property type="term" value="C:nucleus"/>
    <property type="evidence" value="ECO:0007669"/>
    <property type="project" value="UniProtKB-SubCell"/>
</dbReference>
<organism evidence="6 7">
    <name type="scientific">Microthyrium microscopicum</name>
    <dbReference type="NCBI Taxonomy" id="703497"/>
    <lineage>
        <taxon>Eukaryota</taxon>
        <taxon>Fungi</taxon>
        <taxon>Dikarya</taxon>
        <taxon>Ascomycota</taxon>
        <taxon>Pezizomycotina</taxon>
        <taxon>Dothideomycetes</taxon>
        <taxon>Dothideomycetes incertae sedis</taxon>
        <taxon>Microthyriales</taxon>
        <taxon>Microthyriaceae</taxon>
        <taxon>Microthyrium</taxon>
    </lineage>
</organism>
<evidence type="ECO:0000259" key="5">
    <source>
        <dbReference type="Pfam" id="PF08573"/>
    </source>
</evidence>
<feature type="compositionally biased region" description="Polar residues" evidence="4">
    <location>
        <begin position="288"/>
        <end position="297"/>
    </location>
</feature>
<gene>
    <name evidence="6" type="ORF">BT63DRAFT_476732</name>
</gene>
<feature type="domain" description="DNA endonuclease activator Ctp1 C-terminal" evidence="5">
    <location>
        <begin position="596"/>
        <end position="708"/>
    </location>
</feature>
<sequence length="743" mass="83099">MAGLHQESENDAALAQAVVDGINQQITKAVTEALGKQRQQFTDEKDRIQSLEAKVLELNTCLAGVRSQHNAVSKCLTSLLDNSTRNVGSASENRAAEHQKTVSHSEYLAVCEKASILQAELSDSIERNKLEASARVYLMAKLRAAKTTAREWIDYHERWVAKHSKDKHSKPGKLLNADGPTTTPRGTPRSSLIETPRAPSPGIESFEAIFQQNHDLPESGPVDFAMDDLPEDDMLQDQSARSKNTQVLVSRTQELLGDAREGSPILNVADPSVPESRVSPANFPPRTNDPSSETAIGSESRVGDTSVEIHRNKPSKDDQLASSSVLKVAIPNATENLIDSAGKAAQTMPPPVSSGSSSDLVFVSERPTKRRKGVRESDPGVRVKQEPSSFVDNAHVLGRKDTLDLDEVNRSTMTPRKRKAAQQVFMATDQPRQQGRPLRHERSISEGHEPQNLEPTPRALRPLQSRATRKEPAVRSAEPKAPLPATIKAAPNKYGYQAKPKRLTNGQNTRLFAAPEYQGNHAQRGHKVQTKVGIEKPSTWLDTPRRGKENIDPALETRQTRNNESRLRDKPLAMLQLGDFRLNRHVDHSKLATPYQRSCLPGCTDARCCGPAMREQAGLIKPTLQRPPFPNSPEDADLSDDEYLMKWFLGQQWDRREVQMLDQEERDKILLDARTKLTAERYGKHRTEDTRRMTPPGFWDMSFPSTQKIQDLNKEAQLMDENIVRERYEDALRGGGRWMFRDE</sequence>
<keyword evidence="2" id="KW-0227">DNA damage</keyword>
<feature type="region of interest" description="Disordered" evidence="4">
    <location>
        <begin position="413"/>
        <end position="480"/>
    </location>
</feature>
<feature type="compositionally biased region" description="Low complexity" evidence="4">
    <location>
        <begin position="179"/>
        <end position="189"/>
    </location>
</feature>
<evidence type="ECO:0000256" key="2">
    <source>
        <dbReference type="ARBA" id="ARBA00022763"/>
    </source>
</evidence>
<evidence type="ECO:0000313" key="6">
    <source>
        <dbReference type="EMBL" id="KAF2671894.1"/>
    </source>
</evidence>
<dbReference type="EMBL" id="MU004232">
    <property type="protein sequence ID" value="KAF2671894.1"/>
    <property type="molecule type" value="Genomic_DNA"/>
</dbReference>
<feature type="region of interest" description="Disordered" evidence="4">
    <location>
        <begin position="259"/>
        <end position="320"/>
    </location>
</feature>
<dbReference type="OrthoDB" id="5801062at2759"/>
<accession>A0A6A6ULV8</accession>
<dbReference type="Proteomes" id="UP000799302">
    <property type="component" value="Unassembled WGS sequence"/>
</dbReference>
<comment type="subcellular location">
    <subcellularLocation>
        <location evidence="1">Nucleus</location>
    </subcellularLocation>
</comment>
<evidence type="ECO:0000256" key="3">
    <source>
        <dbReference type="ARBA" id="ARBA00023242"/>
    </source>
</evidence>
<keyword evidence="7" id="KW-1185">Reference proteome</keyword>
<name>A0A6A6ULV8_9PEZI</name>
<dbReference type="GO" id="GO:0006281">
    <property type="term" value="P:DNA repair"/>
    <property type="evidence" value="ECO:0007669"/>
    <property type="project" value="InterPro"/>
</dbReference>
<dbReference type="InterPro" id="IPR013882">
    <property type="entry name" value="Ctp1_C"/>
</dbReference>
<feature type="compositionally biased region" description="Basic and acidic residues" evidence="4">
    <location>
        <begin position="374"/>
        <end position="385"/>
    </location>
</feature>
<feature type="compositionally biased region" description="Basic and acidic residues" evidence="4">
    <location>
        <begin position="307"/>
        <end position="319"/>
    </location>
</feature>
<reference evidence="6" key="1">
    <citation type="journal article" date="2020" name="Stud. Mycol.">
        <title>101 Dothideomycetes genomes: a test case for predicting lifestyles and emergence of pathogens.</title>
        <authorList>
            <person name="Haridas S."/>
            <person name="Albert R."/>
            <person name="Binder M."/>
            <person name="Bloem J."/>
            <person name="Labutti K."/>
            <person name="Salamov A."/>
            <person name="Andreopoulos B."/>
            <person name="Baker S."/>
            <person name="Barry K."/>
            <person name="Bills G."/>
            <person name="Bluhm B."/>
            <person name="Cannon C."/>
            <person name="Castanera R."/>
            <person name="Culley D."/>
            <person name="Daum C."/>
            <person name="Ezra D."/>
            <person name="Gonzalez J."/>
            <person name="Henrissat B."/>
            <person name="Kuo A."/>
            <person name="Liang C."/>
            <person name="Lipzen A."/>
            <person name="Lutzoni F."/>
            <person name="Magnuson J."/>
            <person name="Mondo S."/>
            <person name="Nolan M."/>
            <person name="Ohm R."/>
            <person name="Pangilinan J."/>
            <person name="Park H.-J."/>
            <person name="Ramirez L."/>
            <person name="Alfaro M."/>
            <person name="Sun H."/>
            <person name="Tritt A."/>
            <person name="Yoshinaga Y."/>
            <person name="Zwiers L.-H."/>
            <person name="Turgeon B."/>
            <person name="Goodwin S."/>
            <person name="Spatafora J."/>
            <person name="Crous P."/>
            <person name="Grigoriev I."/>
        </authorList>
    </citation>
    <scope>NUCLEOTIDE SEQUENCE</scope>
    <source>
        <strain evidence="6">CBS 115976</strain>
    </source>
</reference>
<keyword evidence="3" id="KW-0539">Nucleus</keyword>
<protein>
    <recommendedName>
        <fullName evidence="5">DNA endonuclease activator Ctp1 C-terminal domain-containing protein</fullName>
    </recommendedName>
</protein>
<proteinExistence type="predicted"/>
<feature type="compositionally biased region" description="Basic and acidic residues" evidence="4">
    <location>
        <begin position="438"/>
        <end position="451"/>
    </location>
</feature>
<dbReference type="AlphaFoldDB" id="A0A6A6ULV8"/>
<dbReference type="Pfam" id="PF08573">
    <property type="entry name" value="SAE2"/>
    <property type="match status" value="1"/>
</dbReference>